<dbReference type="Proteomes" id="UP000189818">
    <property type="component" value="Unassembled WGS sequence"/>
</dbReference>
<evidence type="ECO:0000256" key="1">
    <source>
        <dbReference type="ARBA" id="ARBA00001946"/>
    </source>
</evidence>
<protein>
    <submittedName>
        <fullName evidence="5">Predicted NTP pyrophosphohydrolase, NUDIX family</fullName>
    </submittedName>
</protein>
<dbReference type="AlphaFoldDB" id="A0A1T5CS47"/>
<dbReference type="EMBL" id="FUYM01000004">
    <property type="protein sequence ID" value="SKB62153.1"/>
    <property type="molecule type" value="Genomic_DNA"/>
</dbReference>
<dbReference type="GO" id="GO:0006167">
    <property type="term" value="P:AMP biosynthetic process"/>
    <property type="evidence" value="ECO:0007669"/>
    <property type="project" value="TreeGrafter"/>
</dbReference>
<evidence type="ECO:0000256" key="2">
    <source>
        <dbReference type="ARBA" id="ARBA00022801"/>
    </source>
</evidence>
<keyword evidence="2 3" id="KW-0378">Hydrolase</keyword>
<dbReference type="RefSeq" id="WP_079648151.1">
    <property type="nucleotide sequence ID" value="NZ_FUYM01000004.1"/>
</dbReference>
<comment type="cofactor">
    <cofactor evidence="1">
        <name>Mg(2+)</name>
        <dbReference type="ChEBI" id="CHEBI:18420"/>
    </cofactor>
</comment>
<evidence type="ECO:0000313" key="6">
    <source>
        <dbReference type="Proteomes" id="UP000189818"/>
    </source>
</evidence>
<dbReference type="InterPro" id="IPR000086">
    <property type="entry name" value="NUDIX_hydrolase_dom"/>
</dbReference>
<dbReference type="PROSITE" id="PS00893">
    <property type="entry name" value="NUDIX_BOX"/>
    <property type="match status" value="1"/>
</dbReference>
<dbReference type="InterPro" id="IPR020476">
    <property type="entry name" value="Nudix_hydrolase"/>
</dbReference>
<dbReference type="Gene3D" id="3.90.79.10">
    <property type="entry name" value="Nucleoside Triphosphate Pyrophosphohydrolase"/>
    <property type="match status" value="1"/>
</dbReference>
<dbReference type="CDD" id="cd04662">
    <property type="entry name" value="NUDIX_Hydrolase"/>
    <property type="match status" value="1"/>
</dbReference>
<dbReference type="STRING" id="439228.SAMN06295920_104256"/>
<evidence type="ECO:0000259" key="4">
    <source>
        <dbReference type="PROSITE" id="PS51462"/>
    </source>
</evidence>
<name>A0A1T5CS47_9SPHN</name>
<dbReference type="InterPro" id="IPR020084">
    <property type="entry name" value="NUDIX_hydrolase_CS"/>
</dbReference>
<gene>
    <name evidence="5" type="ORF">SAMN06295920_104256</name>
</gene>
<evidence type="ECO:0000313" key="5">
    <source>
        <dbReference type="EMBL" id="SKB62153.1"/>
    </source>
</evidence>
<comment type="similarity">
    <text evidence="3">Belongs to the Nudix hydrolase family.</text>
</comment>
<evidence type="ECO:0000256" key="3">
    <source>
        <dbReference type="RuleBase" id="RU003476"/>
    </source>
</evidence>
<dbReference type="GO" id="GO:0004081">
    <property type="term" value="F:bis(5'-nucleosyl)-tetraphosphatase (asymmetrical) activity"/>
    <property type="evidence" value="ECO:0007669"/>
    <property type="project" value="TreeGrafter"/>
</dbReference>
<dbReference type="PROSITE" id="PS51462">
    <property type="entry name" value="NUDIX"/>
    <property type="match status" value="1"/>
</dbReference>
<dbReference type="InterPro" id="IPR015797">
    <property type="entry name" value="NUDIX_hydrolase-like_dom_sf"/>
</dbReference>
<reference evidence="6" key="1">
    <citation type="submission" date="2017-02" db="EMBL/GenBank/DDBJ databases">
        <authorList>
            <person name="Varghese N."/>
            <person name="Submissions S."/>
        </authorList>
    </citation>
    <scope>NUCLEOTIDE SEQUENCE [LARGE SCALE GENOMIC DNA]</scope>
    <source>
        <strain evidence="6">UM2</strain>
    </source>
</reference>
<dbReference type="GO" id="GO:0006754">
    <property type="term" value="P:ATP biosynthetic process"/>
    <property type="evidence" value="ECO:0007669"/>
    <property type="project" value="TreeGrafter"/>
</dbReference>
<keyword evidence="6" id="KW-1185">Reference proteome</keyword>
<dbReference type="SUPFAM" id="SSF55811">
    <property type="entry name" value="Nudix"/>
    <property type="match status" value="1"/>
</dbReference>
<dbReference type="Pfam" id="PF00293">
    <property type="entry name" value="NUDIX"/>
    <property type="match status" value="1"/>
</dbReference>
<proteinExistence type="inferred from homology"/>
<accession>A0A1T5CS47</accession>
<organism evidence="5 6">
    <name type="scientific">Rhizorhabdus histidinilytica</name>
    <dbReference type="NCBI Taxonomy" id="439228"/>
    <lineage>
        <taxon>Bacteria</taxon>
        <taxon>Pseudomonadati</taxon>
        <taxon>Pseudomonadota</taxon>
        <taxon>Alphaproteobacteria</taxon>
        <taxon>Sphingomonadales</taxon>
        <taxon>Sphingomonadaceae</taxon>
        <taxon>Rhizorhabdus</taxon>
    </lineage>
</organism>
<dbReference type="InterPro" id="IPR051325">
    <property type="entry name" value="Nudix_hydrolase_domain"/>
</dbReference>
<dbReference type="PRINTS" id="PR00502">
    <property type="entry name" value="NUDIXFAMILY"/>
</dbReference>
<dbReference type="PANTHER" id="PTHR21340">
    <property type="entry name" value="DIADENOSINE 5,5-P1,P4-TETRAPHOSPHATE PYROPHOSPHOHYDROLASE MUTT"/>
    <property type="match status" value="1"/>
</dbReference>
<feature type="domain" description="Nudix hydrolase" evidence="4">
    <location>
        <begin position="1"/>
        <end position="149"/>
    </location>
</feature>
<dbReference type="PANTHER" id="PTHR21340:SF7">
    <property type="entry name" value="NUDIX HYDROLASE DOMAIN-CONTAINING PROTEIN"/>
    <property type="match status" value="1"/>
</dbReference>
<sequence>MAQRSAGLLILRRCGGAIEVLLVHPGGPYWRNKNAGAWQIPKGLIEPGEDAASAARREAEEELGMAIAGELVPLGEIRQAGGKIVEAFAVEADLDPAAVRSNSFEMEWPPRTGRMQSFPEIDAARWFAIEEARGMMLASQGELLERLSDAVAKLSPPAPARSPQ</sequence>
<dbReference type="OrthoDB" id="954553at2"/>